<gene>
    <name evidence="10" type="ORF">A4R26_31360</name>
</gene>
<comment type="caution">
    <text evidence="10">The sequence shown here is derived from an EMBL/GenBank/DDBJ whole genome shotgun (WGS) entry which is preliminary data.</text>
</comment>
<accession>A0A1V9ES85</accession>
<evidence type="ECO:0000313" key="11">
    <source>
        <dbReference type="Proteomes" id="UP000192276"/>
    </source>
</evidence>
<keyword evidence="1 6" id="KW-0597">Phosphoprotein</keyword>
<evidence type="ECO:0000256" key="3">
    <source>
        <dbReference type="ARBA" id="ARBA00023015"/>
    </source>
</evidence>
<dbReference type="InterPro" id="IPR001789">
    <property type="entry name" value="Sig_transdc_resp-reg_receiver"/>
</dbReference>
<protein>
    <recommendedName>
        <fullName evidence="12">DNA-binding response regulator</fullName>
    </recommendedName>
</protein>
<organism evidence="10 11">
    <name type="scientific">Niastella populi</name>
    <dbReference type="NCBI Taxonomy" id="550983"/>
    <lineage>
        <taxon>Bacteria</taxon>
        <taxon>Pseudomonadati</taxon>
        <taxon>Bacteroidota</taxon>
        <taxon>Chitinophagia</taxon>
        <taxon>Chitinophagales</taxon>
        <taxon>Chitinophagaceae</taxon>
        <taxon>Niastella</taxon>
    </lineage>
</organism>
<dbReference type="EMBL" id="LWBP01000231">
    <property type="protein sequence ID" value="OQP48941.1"/>
    <property type="molecule type" value="Genomic_DNA"/>
</dbReference>
<dbReference type="AlphaFoldDB" id="A0A1V9ES85"/>
<keyword evidence="4 7" id="KW-0238">DNA-binding</keyword>
<evidence type="ECO:0008006" key="12">
    <source>
        <dbReference type="Google" id="ProtNLM"/>
    </source>
</evidence>
<feature type="domain" description="OmpR/PhoB-type" evidence="9">
    <location>
        <begin position="130"/>
        <end position="228"/>
    </location>
</feature>
<dbReference type="InterPro" id="IPR039420">
    <property type="entry name" value="WalR-like"/>
</dbReference>
<dbReference type="GO" id="GO:0000976">
    <property type="term" value="F:transcription cis-regulatory region binding"/>
    <property type="evidence" value="ECO:0007669"/>
    <property type="project" value="TreeGrafter"/>
</dbReference>
<dbReference type="PANTHER" id="PTHR48111">
    <property type="entry name" value="REGULATOR OF RPOS"/>
    <property type="match status" value="1"/>
</dbReference>
<evidence type="ECO:0000313" key="10">
    <source>
        <dbReference type="EMBL" id="OQP48941.1"/>
    </source>
</evidence>
<dbReference type="PROSITE" id="PS51755">
    <property type="entry name" value="OMPR_PHOB"/>
    <property type="match status" value="1"/>
</dbReference>
<evidence type="ECO:0000256" key="7">
    <source>
        <dbReference type="PROSITE-ProRule" id="PRU01091"/>
    </source>
</evidence>
<dbReference type="Pfam" id="PF00486">
    <property type="entry name" value="Trans_reg_C"/>
    <property type="match status" value="1"/>
</dbReference>
<dbReference type="Gene3D" id="6.10.250.690">
    <property type="match status" value="1"/>
</dbReference>
<dbReference type="InterPro" id="IPR001867">
    <property type="entry name" value="OmpR/PhoB-type_DNA-bd"/>
</dbReference>
<evidence type="ECO:0000256" key="4">
    <source>
        <dbReference type="ARBA" id="ARBA00023125"/>
    </source>
</evidence>
<keyword evidence="5" id="KW-0804">Transcription</keyword>
<proteinExistence type="predicted"/>
<feature type="domain" description="Response regulatory" evidence="8">
    <location>
        <begin position="6"/>
        <end position="120"/>
    </location>
</feature>
<dbReference type="GO" id="GO:0000156">
    <property type="term" value="F:phosphorelay response regulator activity"/>
    <property type="evidence" value="ECO:0007669"/>
    <property type="project" value="TreeGrafter"/>
</dbReference>
<dbReference type="PROSITE" id="PS50110">
    <property type="entry name" value="RESPONSE_REGULATORY"/>
    <property type="match status" value="1"/>
</dbReference>
<keyword evidence="3" id="KW-0805">Transcription regulation</keyword>
<evidence type="ECO:0000256" key="2">
    <source>
        <dbReference type="ARBA" id="ARBA00023012"/>
    </source>
</evidence>
<evidence type="ECO:0000256" key="6">
    <source>
        <dbReference type="PROSITE-ProRule" id="PRU00169"/>
    </source>
</evidence>
<dbReference type="InterPro" id="IPR016032">
    <property type="entry name" value="Sig_transdc_resp-reg_C-effctor"/>
</dbReference>
<dbReference type="GO" id="GO:0005829">
    <property type="term" value="C:cytosol"/>
    <property type="evidence" value="ECO:0007669"/>
    <property type="project" value="TreeGrafter"/>
</dbReference>
<evidence type="ECO:0000259" key="9">
    <source>
        <dbReference type="PROSITE" id="PS51755"/>
    </source>
</evidence>
<dbReference type="InterPro" id="IPR036388">
    <property type="entry name" value="WH-like_DNA-bd_sf"/>
</dbReference>
<dbReference type="PANTHER" id="PTHR48111:SF1">
    <property type="entry name" value="TWO-COMPONENT RESPONSE REGULATOR ORR33"/>
    <property type="match status" value="1"/>
</dbReference>
<name>A0A1V9ES85_9BACT</name>
<dbReference type="Gene3D" id="3.40.50.2300">
    <property type="match status" value="1"/>
</dbReference>
<evidence type="ECO:0000256" key="1">
    <source>
        <dbReference type="ARBA" id="ARBA00022553"/>
    </source>
</evidence>
<dbReference type="OrthoDB" id="9790442at2"/>
<evidence type="ECO:0000256" key="5">
    <source>
        <dbReference type="ARBA" id="ARBA00023163"/>
    </source>
</evidence>
<sequence length="230" mass="25972">MEKQKCIIVIEDEAAVQQNLVENLIRNGFDVFAYFNAEQALESEILNLADAVIMDLRLPGIDGWQATSIIKNNNSGLPVLMLTAYSDVHQRVQGFETGADDYIIKPFFMEELIARLKTILRRYEMVPGGKRFYQAGDLHIDIKGKTVYRGKGVIRLSQTEFNLLALLADGNGLPVSKDTILKKIWKGKYSVGENTVEVYINLLRSKIDKPYPVKLIHTKPGFGYYLAAEQ</sequence>
<dbReference type="SUPFAM" id="SSF46894">
    <property type="entry name" value="C-terminal effector domain of the bipartite response regulators"/>
    <property type="match status" value="1"/>
</dbReference>
<dbReference type="SMART" id="SM00448">
    <property type="entry name" value="REC"/>
    <property type="match status" value="1"/>
</dbReference>
<dbReference type="Pfam" id="PF00072">
    <property type="entry name" value="Response_reg"/>
    <property type="match status" value="1"/>
</dbReference>
<keyword evidence="11" id="KW-1185">Reference proteome</keyword>
<dbReference type="CDD" id="cd00383">
    <property type="entry name" value="trans_reg_C"/>
    <property type="match status" value="1"/>
</dbReference>
<dbReference type="SUPFAM" id="SSF52172">
    <property type="entry name" value="CheY-like"/>
    <property type="match status" value="1"/>
</dbReference>
<feature type="DNA-binding region" description="OmpR/PhoB-type" evidence="7">
    <location>
        <begin position="130"/>
        <end position="228"/>
    </location>
</feature>
<evidence type="ECO:0000259" key="8">
    <source>
        <dbReference type="PROSITE" id="PS50110"/>
    </source>
</evidence>
<feature type="modified residue" description="4-aspartylphosphate" evidence="6">
    <location>
        <position position="55"/>
    </location>
</feature>
<dbReference type="InterPro" id="IPR011006">
    <property type="entry name" value="CheY-like_superfamily"/>
</dbReference>
<dbReference type="RefSeq" id="WP_081170271.1">
    <property type="nucleotide sequence ID" value="NZ_LWBP01000231.1"/>
</dbReference>
<dbReference type="GO" id="GO:0032993">
    <property type="term" value="C:protein-DNA complex"/>
    <property type="evidence" value="ECO:0007669"/>
    <property type="project" value="TreeGrafter"/>
</dbReference>
<dbReference type="Proteomes" id="UP000192276">
    <property type="component" value="Unassembled WGS sequence"/>
</dbReference>
<dbReference type="SMART" id="SM00862">
    <property type="entry name" value="Trans_reg_C"/>
    <property type="match status" value="1"/>
</dbReference>
<keyword evidence="2" id="KW-0902">Two-component regulatory system</keyword>
<dbReference type="GO" id="GO:0006355">
    <property type="term" value="P:regulation of DNA-templated transcription"/>
    <property type="evidence" value="ECO:0007669"/>
    <property type="project" value="InterPro"/>
</dbReference>
<dbReference type="Gene3D" id="1.10.10.10">
    <property type="entry name" value="Winged helix-like DNA-binding domain superfamily/Winged helix DNA-binding domain"/>
    <property type="match status" value="1"/>
</dbReference>
<dbReference type="STRING" id="550983.A4R26_31360"/>
<reference evidence="11" key="1">
    <citation type="submission" date="2016-04" db="EMBL/GenBank/DDBJ databases">
        <authorList>
            <person name="Chen L."/>
            <person name="Zhuang W."/>
            <person name="Wang G."/>
        </authorList>
    </citation>
    <scope>NUCLEOTIDE SEQUENCE [LARGE SCALE GENOMIC DNA]</scope>
    <source>
        <strain evidence="11">208</strain>
    </source>
</reference>